<evidence type="ECO:0000313" key="4">
    <source>
        <dbReference type="EMBL" id="GAU44496.1"/>
    </source>
</evidence>
<feature type="domain" description="RING-type" evidence="3">
    <location>
        <begin position="1677"/>
        <end position="1711"/>
    </location>
</feature>
<evidence type="ECO:0000259" key="3">
    <source>
        <dbReference type="PROSITE" id="PS50089"/>
    </source>
</evidence>
<proteinExistence type="predicted"/>
<dbReference type="SMART" id="SM00184">
    <property type="entry name" value="RING"/>
    <property type="match status" value="1"/>
</dbReference>
<dbReference type="PANTHER" id="PTHR15600">
    <property type="entry name" value="SACSIN"/>
    <property type="match status" value="1"/>
</dbReference>
<dbReference type="Gene3D" id="3.30.40.10">
    <property type="entry name" value="Zinc/RING finger domain, C3HC4 (zinc finger)"/>
    <property type="match status" value="1"/>
</dbReference>
<dbReference type="PROSITE" id="PS50089">
    <property type="entry name" value="ZF_RING_2"/>
    <property type="match status" value="1"/>
</dbReference>
<dbReference type="InterPro" id="IPR052972">
    <property type="entry name" value="Sacsin_chaperone_reg"/>
</dbReference>
<dbReference type="OrthoDB" id="1262810at2759"/>
<accession>A0A2Z6NLG2</accession>
<gene>
    <name evidence="4" type="ORF">TSUD_13060</name>
</gene>
<dbReference type="Proteomes" id="UP000242715">
    <property type="component" value="Unassembled WGS sequence"/>
</dbReference>
<feature type="region of interest" description="Disordered" evidence="2">
    <location>
        <begin position="384"/>
        <end position="406"/>
    </location>
</feature>
<feature type="compositionally biased region" description="Polar residues" evidence="2">
    <location>
        <begin position="384"/>
        <end position="405"/>
    </location>
</feature>
<dbReference type="InterPro" id="IPR013083">
    <property type="entry name" value="Znf_RING/FYVE/PHD"/>
</dbReference>
<evidence type="ECO:0000256" key="2">
    <source>
        <dbReference type="SAM" id="MobiDB-lite"/>
    </source>
</evidence>
<protein>
    <recommendedName>
        <fullName evidence="3">RING-type domain-containing protein</fullName>
    </recommendedName>
</protein>
<reference evidence="5" key="1">
    <citation type="journal article" date="2017" name="Front. Plant Sci.">
        <title>Climate Clever Clovers: New Paradigm to Reduce the Environmental Footprint of Ruminants by Breeding Low Methanogenic Forages Utilizing Haplotype Variation.</title>
        <authorList>
            <person name="Kaur P."/>
            <person name="Appels R."/>
            <person name="Bayer P.E."/>
            <person name="Keeble-Gagnere G."/>
            <person name="Wang J."/>
            <person name="Hirakawa H."/>
            <person name="Shirasawa K."/>
            <person name="Vercoe P."/>
            <person name="Stefanova K."/>
            <person name="Durmic Z."/>
            <person name="Nichols P."/>
            <person name="Revell C."/>
            <person name="Isobe S.N."/>
            <person name="Edwards D."/>
            <person name="Erskine W."/>
        </authorList>
    </citation>
    <scope>NUCLEOTIDE SEQUENCE [LARGE SCALE GENOMIC DNA]</scope>
    <source>
        <strain evidence="5">cv. Daliak</strain>
    </source>
</reference>
<dbReference type="SUPFAM" id="SSF57850">
    <property type="entry name" value="RING/U-box"/>
    <property type="match status" value="1"/>
</dbReference>
<keyword evidence="1" id="KW-0479">Metal-binding</keyword>
<keyword evidence="5" id="KW-1185">Reference proteome</keyword>
<evidence type="ECO:0000313" key="5">
    <source>
        <dbReference type="Proteomes" id="UP000242715"/>
    </source>
</evidence>
<dbReference type="GO" id="GO:0030544">
    <property type="term" value="F:Hsp70 protein binding"/>
    <property type="evidence" value="ECO:0007669"/>
    <property type="project" value="TreeGrafter"/>
</dbReference>
<keyword evidence="1" id="KW-0862">Zinc</keyword>
<dbReference type="EMBL" id="DF974048">
    <property type="protein sequence ID" value="GAU44496.1"/>
    <property type="molecule type" value="Genomic_DNA"/>
</dbReference>
<keyword evidence="1" id="KW-0863">Zinc-finger</keyword>
<dbReference type="Pfam" id="PF13920">
    <property type="entry name" value="zf-C3HC4_3"/>
    <property type="match status" value="1"/>
</dbReference>
<feature type="region of interest" description="Disordered" evidence="2">
    <location>
        <begin position="1568"/>
        <end position="1600"/>
    </location>
</feature>
<organism evidence="4 5">
    <name type="scientific">Trifolium subterraneum</name>
    <name type="common">Subterranean clover</name>
    <dbReference type="NCBI Taxonomy" id="3900"/>
    <lineage>
        <taxon>Eukaryota</taxon>
        <taxon>Viridiplantae</taxon>
        <taxon>Streptophyta</taxon>
        <taxon>Embryophyta</taxon>
        <taxon>Tracheophyta</taxon>
        <taxon>Spermatophyta</taxon>
        <taxon>Magnoliopsida</taxon>
        <taxon>eudicotyledons</taxon>
        <taxon>Gunneridae</taxon>
        <taxon>Pentapetalae</taxon>
        <taxon>rosids</taxon>
        <taxon>fabids</taxon>
        <taxon>Fabales</taxon>
        <taxon>Fabaceae</taxon>
        <taxon>Papilionoideae</taxon>
        <taxon>50 kb inversion clade</taxon>
        <taxon>NPAAA clade</taxon>
        <taxon>Hologalegina</taxon>
        <taxon>IRL clade</taxon>
        <taxon>Trifolieae</taxon>
        <taxon>Trifolium</taxon>
    </lineage>
</organism>
<dbReference type="GO" id="GO:0008270">
    <property type="term" value="F:zinc ion binding"/>
    <property type="evidence" value="ECO:0007669"/>
    <property type="project" value="UniProtKB-KW"/>
</dbReference>
<dbReference type="PANTHER" id="PTHR15600:SF42">
    <property type="entry name" value="SACSIN"/>
    <property type="match status" value="1"/>
</dbReference>
<name>A0A2Z6NLG2_TRISU</name>
<dbReference type="InterPro" id="IPR001841">
    <property type="entry name" value="Znf_RING"/>
</dbReference>
<evidence type="ECO:0000256" key="1">
    <source>
        <dbReference type="PROSITE-ProRule" id="PRU00175"/>
    </source>
</evidence>
<sequence length="1723" mass="191357">MRNPFSEKKWRKFQLSRLFSSSHAAIKMHVIDVSVCSEGTTFVDRWLLVLTLGSGQTRNMALDRRYLAYNLTPIAGIAALISRNGHHTNIYPTGSIMTPLPLSGHINLPVTVFGCFLVCHNRGRYLFKYQDKGASAAGNYDAGNQLIESWNRELMSCVLDSYVEMVLEIHKLRRDTSSSIIDSSTRTAINRSLKASGDQLYSFWPRSSEREVLNDQLGDHNNTLSSSTAVLKADWECLKERVIHPFYSRIVDLPVWQLFSGNLVKAEEGMFLSQPGNGIVGSVLPATVCSFVKEHYPVFSVPWELVTEILAVGFPVREIRPKMVRDLLKVSSKSITLRSVDMYIDVIEYCLSDFQHTGSSSLPIDNAPVDLASTNVLLPETSVRSTSSQLESNTHNSTGITTQGAGSSGDALEMVTSLGKALFDFGRGVVDDIGRGAPSAYRNSVTGTGQPRDLRLMSIAAELKGLPCPTATGHLKKLGVTELWVGNKEQQSLMVPLGEKFVHPKVLDRQLLGDIFSNSSLQALLKLKNFSLNLLAHHMKLIFHEDWVNHVMGPNMAPWLSWEKLPGSGSHGGPSSEWVRIFWKSFKGSQEELSLFSDWPLIPAFLGRPVLSRVRERHLVFIPPPFEHPTSITRILETDSTESHVDGVRVSRDNSEAELAESYTSAFARLKISYPWLLPMLNQCNIPIFDEAFIDCTALSNCFSTPGRSLGQVIASKLVAVKQAGYFTEPTDFSTSNCDALFSLFSDEFFSSGFRYAQEEIEVLRSLPIYKTVVGSYTKLQGQDQCMIPSNSFFKPYDEHCLSYATDSHQSSFVRALGVLELHDQQILVRFGLPGFERKPQNVQEEILVYIFKNWHNLQSDQSVVEALKETKFVRSSDEFSTDLLKPVELFDPGDALLISIFFGERKKFPGERFSTEGWIRILRKLGLRTAKEVDVIIECARRVEFLGIECMKSSNLDDFESDTTSSRPEVSSEVWGLGGSVVEFVISHFALFFSNNFCELLGKIACVPAELGFPSVGCKRVLASYSEAVLSKDWPLAWSCAPILCKQHIVPPEYSWGALHLRSPPAFSTVLKHLQVIGKNGGEDTLAHWPIASGLNIEECTCEILKYLDKIWGSLSPSDVAELRGVAFLPAANGTRLVTADALFARLMINLSPFAFELPAVYLPFAKILKDLGLQDVLTLSAAKDLLLNLQKACGYQHLNPNELRAVMEILNFICDQIGEGKKFDGYDWKSEVIVPDDGCRLVHSTSCVYVDSDGSRFVKCIDTSRIRFVHADLPERVCIVLGIKKLSDVVIEELDENHSLQTLGSVGSVSLATIKQKLLSKSLQSAVWTVVNSMGCHIPALNSISLEATESFLNSTSEKLQFVKYIKTRFLLLPNLVDVTRTAKDFIIPEWNNESSHQTLYYMNKTRSCILIAEPPTYISLFDLISIVVSQVLGSPIILPIGSLFDCPEGYEIAVVNILKLCSDKKEVEPTHGSNNMVGKELLPQDARLVQFHPLRPFYSGEIVAWRSQHGEKLKYGRVSEDVRPPAGQAALYRFKIEVAPGVTQAVLSSQVFSFKSVSASSTLKETSVHDSPVLGRNRPPIDLPESSGRGEINSQVPSLREQSGKVSAVELVQAVNEILSAAGINMDVEKQALLQKTIDLQDNLKESQAALLLEQEKVERSTKEADTAKAAWICRVCLSSEVDITIVPCGHVLCRKCSSAVSKCPFCRLQVTKAIRIFRP</sequence>